<dbReference type="PANTHER" id="PTHR23351">
    <property type="entry name" value="FOS TRANSCRIPTION FACTOR-RELATED"/>
    <property type="match status" value="1"/>
</dbReference>
<dbReference type="SUPFAM" id="SSF57959">
    <property type="entry name" value="Leucine zipper domain"/>
    <property type="match status" value="1"/>
</dbReference>
<dbReference type="InterPro" id="IPR000837">
    <property type="entry name" value="AP-1"/>
</dbReference>
<reference evidence="6 7" key="1">
    <citation type="submission" date="2024-08" db="EMBL/GenBank/DDBJ databases">
        <authorList>
            <person name="Cucini C."/>
            <person name="Frati F."/>
        </authorList>
    </citation>
    <scope>NUCLEOTIDE SEQUENCE [LARGE SCALE GENOMIC DNA]</scope>
</reference>
<dbReference type="Proteomes" id="UP001642540">
    <property type="component" value="Unassembled WGS sequence"/>
</dbReference>
<comment type="caution">
    <text evidence="6">The sequence shown here is derived from an EMBL/GenBank/DDBJ whole genome shotgun (WGS) entry which is preliminary data.</text>
</comment>
<gene>
    <name evidence="6" type="ORF">ODALV1_LOCUS16133</name>
</gene>
<feature type="compositionally biased region" description="Basic and acidic residues" evidence="4">
    <location>
        <begin position="149"/>
        <end position="165"/>
    </location>
</feature>
<dbReference type="InterPro" id="IPR004826">
    <property type="entry name" value="bZIP_Maf"/>
</dbReference>
<evidence type="ECO:0000313" key="7">
    <source>
        <dbReference type="Proteomes" id="UP001642540"/>
    </source>
</evidence>
<keyword evidence="3" id="KW-0804">Transcription</keyword>
<dbReference type="EMBL" id="CAXLJM020000049">
    <property type="protein sequence ID" value="CAL8113700.1"/>
    <property type="molecule type" value="Genomic_DNA"/>
</dbReference>
<dbReference type="PROSITE" id="PS50217">
    <property type="entry name" value="BZIP"/>
    <property type="match status" value="1"/>
</dbReference>
<dbReference type="PANTHER" id="PTHR23351:SF24">
    <property type="entry name" value="ACTIVATING TRANSCRIPTION FACTOR 3-RELATED"/>
    <property type="match status" value="1"/>
</dbReference>
<accession>A0ABP1QX99</accession>
<evidence type="ECO:0000256" key="3">
    <source>
        <dbReference type="ARBA" id="ARBA00023163"/>
    </source>
</evidence>
<dbReference type="InterPro" id="IPR004827">
    <property type="entry name" value="bZIP"/>
</dbReference>
<evidence type="ECO:0000259" key="5">
    <source>
        <dbReference type="PROSITE" id="PS50217"/>
    </source>
</evidence>
<dbReference type="Pfam" id="PF03131">
    <property type="entry name" value="bZIP_Maf"/>
    <property type="match status" value="1"/>
</dbReference>
<dbReference type="CDD" id="cd14721">
    <property type="entry name" value="bZIP_Fos"/>
    <property type="match status" value="1"/>
</dbReference>
<evidence type="ECO:0000256" key="4">
    <source>
        <dbReference type="SAM" id="MobiDB-lite"/>
    </source>
</evidence>
<keyword evidence="7" id="KW-1185">Reference proteome</keyword>
<organism evidence="6 7">
    <name type="scientific">Orchesella dallaii</name>
    <dbReference type="NCBI Taxonomy" id="48710"/>
    <lineage>
        <taxon>Eukaryota</taxon>
        <taxon>Metazoa</taxon>
        <taxon>Ecdysozoa</taxon>
        <taxon>Arthropoda</taxon>
        <taxon>Hexapoda</taxon>
        <taxon>Collembola</taxon>
        <taxon>Entomobryomorpha</taxon>
        <taxon>Entomobryoidea</taxon>
        <taxon>Orchesellidae</taxon>
        <taxon>Orchesellinae</taxon>
        <taxon>Orchesella</taxon>
    </lineage>
</organism>
<evidence type="ECO:0000313" key="6">
    <source>
        <dbReference type="EMBL" id="CAL8113700.1"/>
    </source>
</evidence>
<keyword evidence="1" id="KW-0805">Transcription regulation</keyword>
<protein>
    <recommendedName>
        <fullName evidence="5">BZIP domain-containing protein</fullName>
    </recommendedName>
</protein>
<name>A0ABP1QX99_9HEXA</name>
<evidence type="ECO:0000256" key="1">
    <source>
        <dbReference type="ARBA" id="ARBA00023015"/>
    </source>
</evidence>
<dbReference type="PRINTS" id="PR00042">
    <property type="entry name" value="LEUZIPPRFOS"/>
</dbReference>
<dbReference type="SMART" id="SM00338">
    <property type="entry name" value="BRLZ"/>
    <property type="match status" value="1"/>
</dbReference>
<dbReference type="InterPro" id="IPR046347">
    <property type="entry name" value="bZIP_sf"/>
</dbReference>
<feature type="region of interest" description="Disordered" evidence="4">
    <location>
        <begin position="104"/>
        <end position="181"/>
    </location>
</feature>
<proteinExistence type="predicted"/>
<keyword evidence="2" id="KW-0238">DNA-binding</keyword>
<feature type="domain" description="BZIP" evidence="5">
    <location>
        <begin position="162"/>
        <end position="225"/>
    </location>
</feature>
<dbReference type="Gene3D" id="1.20.5.170">
    <property type="match status" value="1"/>
</dbReference>
<sequence length="332" mass="37082">MNVTTAGMIPPRPNSLMIPINPTSSSSVMTPSSVLNLPTPSLAPMLTPNTLKSFEQSILQQLGEDEHEHFTEPLGNFVPPLPSSTSTITLINTWQGGQVSSDIVKQEEAEPEPVATPPEPEKQVKKRTGGRVKSATAKQPKKQKQATQTRERTTRKRDTEEDERRKIRRERNKLAAARCRKRRVDKTNQLVEQTEGLESRKRNLQNQITELQAQKEELEFLLHAHNCVKKFIKSDILADLQNIPKQEPSLKMKRPSSLNVVNTMANERTTTPASISTPSNGIAGLGFEPLCSDWPVNTPTEDKLGIVPNEILHKVHSPLVTPVLPFKKLQDL</sequence>
<evidence type="ECO:0000256" key="2">
    <source>
        <dbReference type="ARBA" id="ARBA00023125"/>
    </source>
</evidence>
<dbReference type="PROSITE" id="PS00036">
    <property type="entry name" value="BZIP_BASIC"/>
    <property type="match status" value="1"/>
</dbReference>